<evidence type="ECO:0000256" key="8">
    <source>
        <dbReference type="SAM" id="Phobius"/>
    </source>
</evidence>
<dbReference type="GO" id="GO:0005886">
    <property type="term" value="C:plasma membrane"/>
    <property type="evidence" value="ECO:0007669"/>
    <property type="project" value="UniProtKB-SubCell"/>
</dbReference>
<dbReference type="InterPro" id="IPR011606">
    <property type="entry name" value="Brnchd-chn_aa_trnsp_permease"/>
</dbReference>
<keyword evidence="6 8" id="KW-1133">Transmembrane helix</keyword>
<name>U2KTH8_9STRE</name>
<gene>
    <name evidence="9" type="ORF">HMPREF1557_00380</name>
</gene>
<dbReference type="HOGENOM" id="CLU_065777_3_0_9"/>
<evidence type="ECO:0000313" key="10">
    <source>
        <dbReference type="Proteomes" id="UP000016617"/>
    </source>
</evidence>
<evidence type="ECO:0000256" key="1">
    <source>
        <dbReference type="ARBA" id="ARBA00004651"/>
    </source>
</evidence>
<organism evidence="9 10">
    <name type="scientific">Streptococcus sobrinus W1703</name>
    <dbReference type="NCBI Taxonomy" id="1227275"/>
    <lineage>
        <taxon>Bacteria</taxon>
        <taxon>Bacillati</taxon>
        <taxon>Bacillota</taxon>
        <taxon>Bacilli</taxon>
        <taxon>Lactobacillales</taxon>
        <taxon>Streptococcaceae</taxon>
        <taxon>Streptococcus</taxon>
    </lineage>
</organism>
<accession>U2KTH8</accession>
<dbReference type="PATRIC" id="fig|1227275.3.peg.339"/>
<evidence type="ECO:0000256" key="4">
    <source>
        <dbReference type="ARBA" id="ARBA00022475"/>
    </source>
</evidence>
<dbReference type="Proteomes" id="UP000016617">
    <property type="component" value="Unassembled WGS sequence"/>
</dbReference>
<comment type="caution">
    <text evidence="9">The sequence shown here is derived from an EMBL/GenBank/DDBJ whole genome shotgun (WGS) entry which is preliminary data.</text>
</comment>
<comment type="subcellular location">
    <subcellularLocation>
        <location evidence="1">Cell membrane</location>
        <topology evidence="1">Multi-pass membrane protein</topology>
    </subcellularLocation>
</comment>
<dbReference type="AlphaFoldDB" id="U2KTH8"/>
<comment type="similarity">
    <text evidence="2">Belongs to the AzlC family.</text>
</comment>
<feature type="transmembrane region" description="Helical" evidence="8">
    <location>
        <begin position="167"/>
        <end position="185"/>
    </location>
</feature>
<evidence type="ECO:0000256" key="6">
    <source>
        <dbReference type="ARBA" id="ARBA00022989"/>
    </source>
</evidence>
<evidence type="ECO:0000313" key="9">
    <source>
        <dbReference type="EMBL" id="ERJ78148.1"/>
    </source>
</evidence>
<evidence type="ECO:0000256" key="5">
    <source>
        <dbReference type="ARBA" id="ARBA00022692"/>
    </source>
</evidence>
<protein>
    <submittedName>
        <fullName evidence="9">Putative azaleucine resistance protein AzlC</fullName>
    </submittedName>
</protein>
<keyword evidence="3" id="KW-0813">Transport</keyword>
<evidence type="ECO:0000256" key="2">
    <source>
        <dbReference type="ARBA" id="ARBA00010735"/>
    </source>
</evidence>
<dbReference type="GO" id="GO:1903785">
    <property type="term" value="P:L-valine transmembrane transport"/>
    <property type="evidence" value="ECO:0007669"/>
    <property type="project" value="TreeGrafter"/>
</dbReference>
<keyword evidence="5 8" id="KW-0812">Transmembrane</keyword>
<reference evidence="9 10" key="1">
    <citation type="submission" date="2013-06" db="EMBL/GenBank/DDBJ databases">
        <authorList>
            <person name="Weinstock G."/>
            <person name="Sodergren E."/>
            <person name="Lobos E.A."/>
            <person name="Fulton L."/>
            <person name="Fulton R."/>
            <person name="Courtney L."/>
            <person name="Fronick C."/>
            <person name="O'Laughlin M."/>
            <person name="Godfrey J."/>
            <person name="Wilson R.M."/>
            <person name="Miner T."/>
            <person name="Farmer C."/>
            <person name="Delehaunty K."/>
            <person name="Cordes M."/>
            <person name="Minx P."/>
            <person name="Tomlinson C."/>
            <person name="Chen J."/>
            <person name="Wollam A."/>
            <person name="Pepin K.H."/>
            <person name="Bhonagiri V."/>
            <person name="Zhang X."/>
            <person name="Warren W."/>
            <person name="Mitreva M."/>
            <person name="Mardis E.R."/>
            <person name="Wilson R.K."/>
        </authorList>
    </citation>
    <scope>NUCLEOTIDE SEQUENCE [LARGE SCALE GENOMIC DNA]</scope>
    <source>
        <strain evidence="9 10">W1703</strain>
    </source>
</reference>
<dbReference type="PANTHER" id="PTHR34979">
    <property type="entry name" value="INNER MEMBRANE PROTEIN YGAZ"/>
    <property type="match status" value="1"/>
</dbReference>
<dbReference type="PANTHER" id="PTHR34979:SF1">
    <property type="entry name" value="INNER MEMBRANE PROTEIN YGAZ"/>
    <property type="match status" value="1"/>
</dbReference>
<proteinExistence type="inferred from homology"/>
<dbReference type="EMBL" id="AWVA01000019">
    <property type="protein sequence ID" value="ERJ78148.1"/>
    <property type="molecule type" value="Genomic_DNA"/>
</dbReference>
<evidence type="ECO:0000256" key="3">
    <source>
        <dbReference type="ARBA" id="ARBA00022448"/>
    </source>
</evidence>
<feature type="transmembrane region" description="Helical" evidence="8">
    <location>
        <begin position="20"/>
        <end position="41"/>
    </location>
</feature>
<feature type="transmembrane region" description="Helical" evidence="8">
    <location>
        <begin position="197"/>
        <end position="226"/>
    </location>
</feature>
<keyword evidence="4" id="KW-1003">Cell membrane</keyword>
<evidence type="ECO:0000256" key="7">
    <source>
        <dbReference type="ARBA" id="ARBA00023136"/>
    </source>
</evidence>
<feature type="transmembrane region" description="Helical" evidence="8">
    <location>
        <begin position="141"/>
        <end position="161"/>
    </location>
</feature>
<dbReference type="Pfam" id="PF03591">
    <property type="entry name" value="AzlC"/>
    <property type="match status" value="1"/>
</dbReference>
<sequence>MKEVDGMQEKGFREGLQDAIPTALGYISIGIAFGVVASSAGLSALEVGLMSLLIYGGSAQFAMVAMIVSGADLLTITLTVFLVNLRNMLMSLHATTIFTKTPFLQNILMATLITDESYGVLLGEHVHNKSITAAWMHGNNLIGYTAWFLSTVIGTLMGKLIPNPQVLGLDFALIAMFIGLLVFQFDAMISEGIKKLFLILLAVAAGYLFLVTLVSSSLAVLLSTLIGCSLGVFLDDKH</sequence>
<keyword evidence="7 8" id="KW-0472">Membrane</keyword>
<feature type="transmembrane region" description="Helical" evidence="8">
    <location>
        <begin position="61"/>
        <end position="83"/>
    </location>
</feature>